<proteinExistence type="predicted"/>
<feature type="signal peptide" evidence="1">
    <location>
        <begin position="1"/>
        <end position="18"/>
    </location>
</feature>
<evidence type="ECO:0000313" key="3">
    <source>
        <dbReference type="Proteomes" id="UP000800040"/>
    </source>
</evidence>
<accession>A0A6A5K4X0</accession>
<reference evidence="2" key="1">
    <citation type="submission" date="2020-01" db="EMBL/GenBank/DDBJ databases">
        <authorList>
            <consortium name="DOE Joint Genome Institute"/>
            <person name="Haridas S."/>
            <person name="Albert R."/>
            <person name="Binder M."/>
            <person name="Bloem J."/>
            <person name="Labutti K."/>
            <person name="Salamov A."/>
            <person name="Andreopoulos B."/>
            <person name="Baker S.E."/>
            <person name="Barry K."/>
            <person name="Bills G."/>
            <person name="Bluhm B.H."/>
            <person name="Cannon C."/>
            <person name="Castanera R."/>
            <person name="Culley D.E."/>
            <person name="Daum C."/>
            <person name="Ezra D."/>
            <person name="Gonzalez J.B."/>
            <person name="Henrissat B."/>
            <person name="Kuo A."/>
            <person name="Liang C."/>
            <person name="Lipzen A."/>
            <person name="Lutzoni F."/>
            <person name="Magnuson J."/>
            <person name="Mondo S."/>
            <person name="Nolan M."/>
            <person name="Ohm R."/>
            <person name="Pangilinan J."/>
            <person name="Park H.-J."/>
            <person name="Ramirez L."/>
            <person name="Alfaro M."/>
            <person name="Sun H."/>
            <person name="Tritt A."/>
            <person name="Yoshinaga Y."/>
            <person name="Zwiers L.-H."/>
            <person name="Turgeon B.G."/>
            <person name="Goodwin S.B."/>
            <person name="Spatafora J.W."/>
            <person name="Crous P.W."/>
            <person name="Grigoriev I.V."/>
        </authorList>
    </citation>
    <scope>NUCLEOTIDE SEQUENCE</scope>
    <source>
        <strain evidence="2">P77</strain>
    </source>
</reference>
<protein>
    <submittedName>
        <fullName evidence="2">Uncharacterized protein</fullName>
    </submittedName>
</protein>
<feature type="chain" id="PRO_5025440041" evidence="1">
    <location>
        <begin position="19"/>
        <end position="167"/>
    </location>
</feature>
<dbReference type="AlphaFoldDB" id="A0A6A5K4X0"/>
<evidence type="ECO:0000313" key="2">
    <source>
        <dbReference type="EMBL" id="KAF1829777.1"/>
    </source>
</evidence>
<keyword evidence="3" id="KW-1185">Reference proteome</keyword>
<evidence type="ECO:0000256" key="1">
    <source>
        <dbReference type="SAM" id="SignalP"/>
    </source>
</evidence>
<gene>
    <name evidence="2" type="ORF">BDW02DRAFT_651107</name>
</gene>
<dbReference type="Proteomes" id="UP000800040">
    <property type="component" value="Unassembled WGS sequence"/>
</dbReference>
<dbReference type="OrthoDB" id="291007at2759"/>
<keyword evidence="1" id="KW-0732">Signal</keyword>
<organism evidence="2 3">
    <name type="scientific">Decorospora gaudefroyi</name>
    <dbReference type="NCBI Taxonomy" id="184978"/>
    <lineage>
        <taxon>Eukaryota</taxon>
        <taxon>Fungi</taxon>
        <taxon>Dikarya</taxon>
        <taxon>Ascomycota</taxon>
        <taxon>Pezizomycotina</taxon>
        <taxon>Dothideomycetes</taxon>
        <taxon>Pleosporomycetidae</taxon>
        <taxon>Pleosporales</taxon>
        <taxon>Pleosporineae</taxon>
        <taxon>Pleosporaceae</taxon>
        <taxon>Decorospora</taxon>
    </lineage>
</organism>
<sequence>MLSFHALIALLLATLTLSCPPPYNDMRLIGNTTHTSYNLIQAASLDPSLDYKCENVAGYDEAKARVEAAGTHSMEENLWDNDEKAEKVTRKGPFDANSTMLYHSYQGVGKSKDYNKYTDVLLMKWRNTGHNTHPEGRTADNCFKYRPLEDISDGDFDAIKDLYPWTG</sequence>
<dbReference type="EMBL" id="ML975425">
    <property type="protein sequence ID" value="KAF1829777.1"/>
    <property type="molecule type" value="Genomic_DNA"/>
</dbReference>
<name>A0A6A5K4X0_9PLEO</name>